<dbReference type="Gene3D" id="3.30.70.270">
    <property type="match status" value="1"/>
</dbReference>
<evidence type="ECO:0000259" key="2">
    <source>
        <dbReference type="PROSITE" id="PS50883"/>
    </source>
</evidence>
<dbReference type="Proteomes" id="UP001058860">
    <property type="component" value="Chromosome"/>
</dbReference>
<feature type="domain" description="GGDEF" evidence="3">
    <location>
        <begin position="303"/>
        <end position="437"/>
    </location>
</feature>
<dbReference type="Gene3D" id="3.20.20.450">
    <property type="entry name" value="EAL domain"/>
    <property type="match status" value="1"/>
</dbReference>
<dbReference type="RefSeq" id="WP_353865889.1">
    <property type="nucleotide sequence ID" value="NZ_CP088295.1"/>
</dbReference>
<dbReference type="SMART" id="SM00052">
    <property type="entry name" value="EAL"/>
    <property type="match status" value="1"/>
</dbReference>
<feature type="transmembrane region" description="Helical" evidence="1">
    <location>
        <begin position="12"/>
        <end position="40"/>
    </location>
</feature>
<feature type="domain" description="EAL" evidence="2">
    <location>
        <begin position="446"/>
        <end position="698"/>
    </location>
</feature>
<evidence type="ECO:0000259" key="3">
    <source>
        <dbReference type="PROSITE" id="PS50887"/>
    </source>
</evidence>
<dbReference type="InterPro" id="IPR001633">
    <property type="entry name" value="EAL_dom"/>
</dbReference>
<evidence type="ECO:0000313" key="5">
    <source>
        <dbReference type="Proteomes" id="UP001058860"/>
    </source>
</evidence>
<dbReference type="PANTHER" id="PTHR44757:SF2">
    <property type="entry name" value="BIOFILM ARCHITECTURE MAINTENANCE PROTEIN MBAA"/>
    <property type="match status" value="1"/>
</dbReference>
<keyword evidence="5" id="KW-1185">Reference proteome</keyword>
<reference evidence="5" key="1">
    <citation type="submission" date="2021-11" db="EMBL/GenBank/DDBJ databases">
        <title>Cultivation dependent microbiological survey of springs from the worlds oldest radium mine currently devoted to the extraction of radon-saturated water.</title>
        <authorList>
            <person name="Kapinusova G."/>
            <person name="Smrhova T."/>
            <person name="Strejcek M."/>
            <person name="Suman J."/>
            <person name="Jani K."/>
            <person name="Pajer P."/>
            <person name="Uhlik O."/>
        </authorList>
    </citation>
    <scope>NUCLEOTIDE SEQUENCE [LARGE SCALE GENOMIC DNA]</scope>
    <source>
        <strain evidence="5">J379</strain>
    </source>
</reference>
<dbReference type="Gene3D" id="3.30.450.20">
    <property type="entry name" value="PAS domain"/>
    <property type="match status" value="1"/>
</dbReference>
<dbReference type="InterPro" id="IPR052155">
    <property type="entry name" value="Biofilm_reg_signaling"/>
</dbReference>
<proteinExistence type="predicted"/>
<gene>
    <name evidence="4" type="ORF">LRS13_07875</name>
</gene>
<dbReference type="InterPro" id="IPR035965">
    <property type="entry name" value="PAS-like_dom_sf"/>
</dbReference>
<dbReference type="CDD" id="cd01949">
    <property type="entry name" value="GGDEF"/>
    <property type="match status" value="1"/>
</dbReference>
<dbReference type="SUPFAM" id="SSF141868">
    <property type="entry name" value="EAL domain-like"/>
    <property type="match status" value="1"/>
</dbReference>
<dbReference type="InterPro" id="IPR043128">
    <property type="entry name" value="Rev_trsase/Diguanyl_cyclase"/>
</dbReference>
<dbReference type="EMBL" id="CP088295">
    <property type="protein sequence ID" value="UUY05429.1"/>
    <property type="molecule type" value="Genomic_DNA"/>
</dbReference>
<dbReference type="InterPro" id="IPR000014">
    <property type="entry name" value="PAS"/>
</dbReference>
<protein>
    <submittedName>
        <fullName evidence="4">EAL domain-containing protein</fullName>
    </submittedName>
</protein>
<evidence type="ECO:0000313" key="4">
    <source>
        <dbReference type="EMBL" id="UUY05429.1"/>
    </source>
</evidence>
<dbReference type="Pfam" id="PF00563">
    <property type="entry name" value="EAL"/>
    <property type="match status" value="1"/>
</dbReference>
<dbReference type="SUPFAM" id="SSF55785">
    <property type="entry name" value="PYP-like sensor domain (PAS domain)"/>
    <property type="match status" value="1"/>
</dbReference>
<keyword evidence="1" id="KW-0472">Membrane</keyword>
<dbReference type="Pfam" id="PF00990">
    <property type="entry name" value="GGDEF"/>
    <property type="match status" value="1"/>
</dbReference>
<dbReference type="PROSITE" id="PS50887">
    <property type="entry name" value="GGDEF"/>
    <property type="match status" value="1"/>
</dbReference>
<dbReference type="InterPro" id="IPR035919">
    <property type="entry name" value="EAL_sf"/>
</dbReference>
<keyword evidence="1" id="KW-0812">Transmembrane</keyword>
<dbReference type="NCBIfam" id="TIGR00229">
    <property type="entry name" value="sensory_box"/>
    <property type="match status" value="1"/>
</dbReference>
<dbReference type="PROSITE" id="PS50883">
    <property type="entry name" value="EAL"/>
    <property type="match status" value="1"/>
</dbReference>
<organism evidence="4 5">
    <name type="scientific">Svornostia abyssi</name>
    <dbReference type="NCBI Taxonomy" id="2898438"/>
    <lineage>
        <taxon>Bacteria</taxon>
        <taxon>Bacillati</taxon>
        <taxon>Actinomycetota</taxon>
        <taxon>Thermoleophilia</taxon>
        <taxon>Solirubrobacterales</taxon>
        <taxon>Baekduiaceae</taxon>
        <taxon>Svornostia</taxon>
    </lineage>
</organism>
<dbReference type="InterPro" id="IPR000160">
    <property type="entry name" value="GGDEF_dom"/>
</dbReference>
<dbReference type="SMART" id="SM00267">
    <property type="entry name" value="GGDEF"/>
    <property type="match status" value="1"/>
</dbReference>
<dbReference type="CDD" id="cd01948">
    <property type="entry name" value="EAL"/>
    <property type="match status" value="1"/>
</dbReference>
<keyword evidence="1" id="KW-1133">Transmembrane helix</keyword>
<dbReference type="SUPFAM" id="SSF55073">
    <property type="entry name" value="Nucleotide cyclase"/>
    <property type="match status" value="1"/>
</dbReference>
<dbReference type="NCBIfam" id="TIGR00254">
    <property type="entry name" value="GGDEF"/>
    <property type="match status" value="1"/>
</dbReference>
<dbReference type="InterPro" id="IPR029787">
    <property type="entry name" value="Nucleotide_cyclase"/>
</dbReference>
<feature type="transmembrane region" description="Helical" evidence="1">
    <location>
        <begin position="132"/>
        <end position="151"/>
    </location>
</feature>
<sequence length="701" mass="77699">MECILWGHVPVLLVWGLLLGYSVPHAVVDIVPVTVFGLLASWGFLSRRMRELSVTVGLLTASAVVVHLMEGAIEAHFHFFVMVALLSLYEEWFPYLVAFGYVLGHHIVMSFLDSSSVFNHPDAIAHPFKWAAIHAFFIACLGLVCLVSWRLNEISREATAASRERFRSAFDDAPIGMALVGLDGVVQQSNAAIRRKIGFDPVGRPLSDCVDEDDLQGRAFPNDCGEMELRHSHGQGWGLWRHSRLHDENGEPVAWISHVIDVTKRKRAEERLSWQAHHDPLTGLPNRALFQQHLDGALDARRGHTAVMFVDLDDFKIVNDSLGHGAGDRLLNEVGRRLGRVLREGDVMARFGGDEFTILLPGVAGEREARRIAERVTDALRAPIVLDGEQRFVSASVGLTIAAPHEDADGKELLRDADAAMYRAKELGKARVEIFDDSMRERAVERLELESALRTVLERDELHLVYQPLVDLQTERLVAVEALLRWNHPTIGFVSPVTFIPIAERNGTIIEIGAWVLREACRQLVAWGSDDLRVSVNVSARQLGVEGYVESVRAALEEAGLEPQRLTLEVTETAVLGDPEVLTAALEQLKEIGVRLAVDDFGVGHASLRHLRELLPVDTLKIDKSFVDGITEDEDDAAIVRGVVRMAHSLGLLVVAEGIEHAAQGELLREWDCQVGQGYHYDRPLAAAQIAERLDARALLP</sequence>
<evidence type="ECO:0000256" key="1">
    <source>
        <dbReference type="SAM" id="Phobius"/>
    </source>
</evidence>
<feature type="transmembrane region" description="Helical" evidence="1">
    <location>
        <begin position="52"/>
        <end position="72"/>
    </location>
</feature>
<dbReference type="PANTHER" id="PTHR44757">
    <property type="entry name" value="DIGUANYLATE CYCLASE DGCP"/>
    <property type="match status" value="1"/>
</dbReference>
<accession>A0ABY5PL61</accession>
<name>A0ABY5PL61_9ACTN</name>